<dbReference type="Proteomes" id="UP000263753">
    <property type="component" value="Chromosome"/>
</dbReference>
<dbReference type="KEGG" id="achi:CDG60_06415"/>
<evidence type="ECO:0000313" key="1">
    <source>
        <dbReference type="EMBL" id="AXY56234.1"/>
    </source>
</evidence>
<dbReference type="InterPro" id="IPR045445">
    <property type="entry name" value="DUF6502"/>
</dbReference>
<protein>
    <submittedName>
        <fullName evidence="1">Uncharacterized protein</fullName>
    </submittedName>
</protein>
<dbReference type="Pfam" id="PF20112">
    <property type="entry name" value="DUF6502"/>
    <property type="match status" value="1"/>
</dbReference>
<dbReference type="RefSeq" id="WP_087511161.1">
    <property type="nucleotide sequence ID" value="NZ_CP032134.1"/>
</dbReference>
<dbReference type="EMBL" id="CP032134">
    <property type="protein sequence ID" value="AXY56234.1"/>
    <property type="molecule type" value="Genomic_DNA"/>
</dbReference>
<dbReference type="AlphaFoldDB" id="A0A3B7LW76"/>
<sequence length="266" mass="30463">MNHLSTGNAEFNLQQVLLLMDDLVQWLIRSGVGYNDFSAALKSVFYQQAIHELERIEQKQTVSSISLLSGLHRKDVTAFKKALESGQTLTQASVSEPISVPSRVVGLWIAEGLEKQLPFSDKDQFSFEDLVRRVSVERHPRSVLSELERLNIVSENEGVVSLQQYSFVPDTAMHEARKILTRNVHSHLQAGLHNLFKPEEIPYLEQAVRADELTVESVQLLHEKSLILWKEFSFQLLKLAMERCEQDDGKADAVKEFRFGVYQYYE</sequence>
<organism evidence="1 2">
    <name type="scientific">Acinetobacter chinensis</name>
    <dbReference type="NCBI Taxonomy" id="2004650"/>
    <lineage>
        <taxon>Bacteria</taxon>
        <taxon>Pseudomonadati</taxon>
        <taxon>Pseudomonadota</taxon>
        <taxon>Gammaproteobacteria</taxon>
        <taxon>Moraxellales</taxon>
        <taxon>Moraxellaceae</taxon>
        <taxon>Acinetobacter</taxon>
    </lineage>
</organism>
<reference evidence="2" key="1">
    <citation type="submission" date="2018-09" db="EMBL/GenBank/DDBJ databases">
        <title>The complete genome of Acinetobacter sp. strain WCHAc010005.</title>
        <authorList>
            <person name="Hu Y."/>
            <person name="Long H."/>
            <person name="Feng Y."/>
            <person name="Zong Z."/>
        </authorList>
    </citation>
    <scope>NUCLEOTIDE SEQUENCE [LARGE SCALE GENOMIC DNA]</scope>
    <source>
        <strain evidence="2">WCHAc010005</strain>
    </source>
</reference>
<proteinExistence type="predicted"/>
<accession>A0A3B7LW76</accession>
<name>A0A3B7LW76_9GAMM</name>
<evidence type="ECO:0000313" key="2">
    <source>
        <dbReference type="Proteomes" id="UP000263753"/>
    </source>
</evidence>
<gene>
    <name evidence="1" type="ORF">CDG60_06415</name>
</gene>